<feature type="region of interest" description="Disordered" evidence="1">
    <location>
        <begin position="1"/>
        <end position="21"/>
    </location>
</feature>
<dbReference type="Pfam" id="PF16220">
    <property type="entry name" value="DUF4880"/>
    <property type="match status" value="1"/>
</dbReference>
<name>A0A446CS39_9BURK</name>
<dbReference type="Gene3D" id="2.60.120.1440">
    <property type="match status" value="1"/>
</dbReference>
<evidence type="ECO:0000313" key="5">
    <source>
        <dbReference type="Proteomes" id="UP000289465"/>
    </source>
</evidence>
<accession>A0A446CS39</accession>
<evidence type="ECO:0000256" key="1">
    <source>
        <dbReference type="SAM" id="MobiDB-lite"/>
    </source>
</evidence>
<protein>
    <recommendedName>
        <fullName evidence="6">Fec operon regulator FecR</fullName>
    </recommendedName>
</protein>
<reference evidence="4 5" key="1">
    <citation type="submission" date="2018-07" db="EMBL/GenBank/DDBJ databases">
        <authorList>
            <person name="Peeters C."/>
        </authorList>
    </citation>
    <scope>NUCLEOTIDE SEQUENCE [LARGE SCALE GENOMIC DNA]</scope>
    <source>
        <strain evidence="4 5">LMG 30378</strain>
    </source>
</reference>
<dbReference type="Gene3D" id="3.55.50.30">
    <property type="match status" value="1"/>
</dbReference>
<organism evidence="4 5">
    <name type="scientific">Achromobacter veterisilvae</name>
    <dbReference type="NCBI Taxonomy" id="2069367"/>
    <lineage>
        <taxon>Bacteria</taxon>
        <taxon>Pseudomonadati</taxon>
        <taxon>Pseudomonadota</taxon>
        <taxon>Betaproteobacteria</taxon>
        <taxon>Burkholderiales</taxon>
        <taxon>Alcaligenaceae</taxon>
        <taxon>Achromobacter</taxon>
    </lineage>
</organism>
<dbReference type="RefSeq" id="WP_129243021.1">
    <property type="nucleotide sequence ID" value="NZ_UFQC01000025.1"/>
</dbReference>
<dbReference type="Proteomes" id="UP000289465">
    <property type="component" value="Unassembled WGS sequence"/>
</dbReference>
<dbReference type="InterPro" id="IPR032623">
    <property type="entry name" value="FecR_N"/>
</dbReference>
<evidence type="ECO:0000313" key="4">
    <source>
        <dbReference type="EMBL" id="SSW70670.1"/>
    </source>
</evidence>
<proteinExistence type="predicted"/>
<dbReference type="InterPro" id="IPR006860">
    <property type="entry name" value="FecR"/>
</dbReference>
<dbReference type="PANTHER" id="PTHR30273">
    <property type="entry name" value="PERIPLASMIC SIGNAL SENSOR AND SIGMA FACTOR ACTIVATOR FECR-RELATED"/>
    <property type="match status" value="1"/>
</dbReference>
<dbReference type="EMBL" id="UFQC01000025">
    <property type="protein sequence ID" value="SSW70670.1"/>
    <property type="molecule type" value="Genomic_DNA"/>
</dbReference>
<feature type="domain" description="FecR N-terminal" evidence="3">
    <location>
        <begin position="9"/>
        <end position="50"/>
    </location>
</feature>
<dbReference type="InterPro" id="IPR012373">
    <property type="entry name" value="Ferrdict_sens_TM"/>
</dbReference>
<evidence type="ECO:0008006" key="6">
    <source>
        <dbReference type="Google" id="ProtNLM"/>
    </source>
</evidence>
<feature type="domain" description="FecR protein" evidence="2">
    <location>
        <begin position="114"/>
        <end position="206"/>
    </location>
</feature>
<dbReference type="GO" id="GO:0016989">
    <property type="term" value="F:sigma factor antagonist activity"/>
    <property type="evidence" value="ECO:0007669"/>
    <property type="project" value="TreeGrafter"/>
</dbReference>
<dbReference type="Pfam" id="PF04773">
    <property type="entry name" value="FecR"/>
    <property type="match status" value="1"/>
</dbReference>
<dbReference type="OrthoDB" id="8617634at2"/>
<evidence type="ECO:0000259" key="2">
    <source>
        <dbReference type="Pfam" id="PF04773"/>
    </source>
</evidence>
<dbReference type="PANTHER" id="PTHR30273:SF2">
    <property type="entry name" value="PROTEIN FECR"/>
    <property type="match status" value="1"/>
</dbReference>
<sequence length="328" mass="35562">MSGAETVADAASRWSTRVHSGTMSAAEQAELLAWRRAHPDHEKEFLAQEALNRAAASMPDALVRRLYGGDLPERPRLGRRRALRAGVWLFAIGASGAAAVAATRREKPADYAAQWSTRKGERRSVSLPEGTVLELNTDTQASVALYPDRRVVTLNRGEMLFDVSADAARPFIVEAGLARVQVTGTRFNVRRGDDDVSVAVQAGAVEVRSGPWWSRRLNVLTAGLETSVDADGRQPEPRAVNLSAELAWVQGRVVFRNAPLAAVVRELNRYLAAPLALANEQVGSLRLSASFRLDDPAGIVEGLPAVLPVTIRRLPDGRAVLDARTDRP</sequence>
<gene>
    <name evidence="4" type="ORF">AVE30378_04193</name>
</gene>
<dbReference type="AlphaFoldDB" id="A0A446CS39"/>
<dbReference type="PIRSF" id="PIRSF018266">
    <property type="entry name" value="FecR"/>
    <property type="match status" value="1"/>
</dbReference>
<evidence type="ECO:0000259" key="3">
    <source>
        <dbReference type="Pfam" id="PF16220"/>
    </source>
</evidence>